<dbReference type="Proteomes" id="UP000295263">
    <property type="component" value="Unassembled WGS sequence"/>
</dbReference>
<sequence length="63" mass="7051">MTWLVNNGNDFVCIELIITGALESSWKRGRQGVCQLDTEGLIARVYIGNYSAFKTENFSHLGI</sequence>
<proteinExistence type="predicted"/>
<gene>
    <name evidence="1" type="ORF">EC841_103242</name>
</gene>
<comment type="caution">
    <text evidence="1">The sequence shown here is derived from an EMBL/GenBank/DDBJ whole genome shotgun (WGS) entry which is preliminary data.</text>
</comment>
<protein>
    <submittedName>
        <fullName evidence="1">Uncharacterized protein</fullName>
    </submittedName>
</protein>
<accession>A0ABD7QK70</accession>
<organism evidence="1 2">
    <name type="scientific">Raoultella ornithinolytica</name>
    <name type="common">Klebsiella ornithinolytica</name>
    <dbReference type="NCBI Taxonomy" id="54291"/>
    <lineage>
        <taxon>Bacteria</taxon>
        <taxon>Pseudomonadati</taxon>
        <taxon>Pseudomonadota</taxon>
        <taxon>Gammaproteobacteria</taxon>
        <taxon>Enterobacterales</taxon>
        <taxon>Enterobacteriaceae</taxon>
        <taxon>Klebsiella/Raoultella group</taxon>
        <taxon>Raoultella</taxon>
    </lineage>
</organism>
<dbReference type="AlphaFoldDB" id="A0ABD7QK70"/>
<name>A0ABD7QK70_RAOOR</name>
<evidence type="ECO:0000313" key="2">
    <source>
        <dbReference type="Proteomes" id="UP000295263"/>
    </source>
</evidence>
<dbReference type="EMBL" id="SLYQ01000003">
    <property type="protein sequence ID" value="TCQ74062.1"/>
    <property type="molecule type" value="Genomic_DNA"/>
</dbReference>
<evidence type="ECO:0000313" key="1">
    <source>
        <dbReference type="EMBL" id="TCQ74062.1"/>
    </source>
</evidence>
<reference evidence="1 2" key="1">
    <citation type="submission" date="2019-03" db="EMBL/GenBank/DDBJ databases">
        <title>Genomic analyses of the natural microbiome of Caenorhabditis elegans.</title>
        <authorList>
            <person name="Samuel B."/>
        </authorList>
    </citation>
    <scope>NUCLEOTIDE SEQUENCE [LARGE SCALE GENOMIC DNA]</scope>
    <source>
        <strain evidence="1 2">JUb54</strain>
    </source>
</reference>